<dbReference type="CDD" id="cd00167">
    <property type="entry name" value="SANT"/>
    <property type="match status" value="1"/>
</dbReference>
<evidence type="ECO:0000256" key="1">
    <source>
        <dbReference type="ARBA" id="ARBA00004123"/>
    </source>
</evidence>
<evidence type="ECO:0008006" key="14">
    <source>
        <dbReference type="Google" id="ProtNLM"/>
    </source>
</evidence>
<dbReference type="PROSITE" id="PS51293">
    <property type="entry name" value="SANT"/>
    <property type="match status" value="1"/>
</dbReference>
<comment type="subcellular location">
    <subcellularLocation>
        <location evidence="1">Nucleus</location>
    </subcellularLocation>
</comment>
<keyword evidence="5" id="KW-0804">Transcription</keyword>
<dbReference type="PANTHER" id="PTHR16089:SF11">
    <property type="entry name" value="REST COREPRESSOR 1"/>
    <property type="match status" value="1"/>
</dbReference>
<dbReference type="GO" id="GO:0006357">
    <property type="term" value="P:regulation of transcription by RNA polymerase II"/>
    <property type="evidence" value="ECO:0007669"/>
    <property type="project" value="TreeGrafter"/>
</dbReference>
<evidence type="ECO:0000256" key="7">
    <source>
        <dbReference type="ARBA" id="ARBA00038011"/>
    </source>
</evidence>
<evidence type="ECO:0000313" key="13">
    <source>
        <dbReference type="Proteomes" id="UP000233080"/>
    </source>
</evidence>
<reference evidence="12" key="1">
    <citation type="submission" date="2025-08" db="UniProtKB">
        <authorList>
            <consortium name="Ensembl"/>
        </authorList>
    </citation>
    <scope>IDENTIFICATION</scope>
</reference>
<dbReference type="PANTHER" id="PTHR16089">
    <property type="entry name" value="REST COREPRESSOR COREST PROTEIN-RELATED"/>
    <property type="match status" value="1"/>
</dbReference>
<feature type="domain" description="SANT" evidence="11">
    <location>
        <begin position="237"/>
        <end position="271"/>
    </location>
</feature>
<protein>
    <recommendedName>
        <fullName evidence="14">REST corepressor 1</fullName>
    </recommendedName>
</protein>
<feature type="domain" description="ELM2" evidence="10">
    <location>
        <begin position="1"/>
        <end position="50"/>
    </location>
</feature>
<name>A0A2K5IXN1_COLAP</name>
<accession>A0A2K5IXN1</accession>
<comment type="similarity">
    <text evidence="7">Belongs to the CoREST family.</text>
</comment>
<evidence type="ECO:0000256" key="6">
    <source>
        <dbReference type="ARBA" id="ARBA00023242"/>
    </source>
</evidence>
<evidence type="ECO:0000313" key="12">
    <source>
        <dbReference type="Ensembl" id="ENSCANP00000021433.1"/>
    </source>
</evidence>
<dbReference type="GO" id="GO:0005667">
    <property type="term" value="C:transcription regulator complex"/>
    <property type="evidence" value="ECO:0007669"/>
    <property type="project" value="TreeGrafter"/>
</dbReference>
<evidence type="ECO:0000256" key="8">
    <source>
        <dbReference type="SAM" id="Coils"/>
    </source>
</evidence>
<keyword evidence="3" id="KW-0805">Transcription regulation</keyword>
<dbReference type="InterPro" id="IPR051066">
    <property type="entry name" value="Trans_reg/Corepressor"/>
</dbReference>
<dbReference type="Pfam" id="PF20878">
    <property type="entry name" value="REST_helical"/>
    <property type="match status" value="1"/>
</dbReference>
<keyword evidence="4 8" id="KW-0175">Coiled coil</keyword>
<evidence type="ECO:0000256" key="9">
    <source>
        <dbReference type="SAM" id="MobiDB-lite"/>
    </source>
</evidence>
<evidence type="ECO:0000259" key="11">
    <source>
        <dbReference type="PROSITE" id="PS51293"/>
    </source>
</evidence>
<dbReference type="InterPro" id="IPR009057">
    <property type="entry name" value="Homeodomain-like_sf"/>
</dbReference>
<feature type="region of interest" description="Disordered" evidence="9">
    <location>
        <begin position="103"/>
        <end position="172"/>
    </location>
</feature>
<dbReference type="Gene3D" id="1.20.58.1880">
    <property type="match status" value="2"/>
</dbReference>
<evidence type="ECO:0000256" key="3">
    <source>
        <dbReference type="ARBA" id="ARBA00023015"/>
    </source>
</evidence>
<evidence type="ECO:0000256" key="2">
    <source>
        <dbReference type="ARBA" id="ARBA00022491"/>
    </source>
</evidence>
<dbReference type="Gene3D" id="1.10.10.60">
    <property type="entry name" value="Homeodomain-like"/>
    <property type="match status" value="1"/>
</dbReference>
<feature type="region of interest" description="Disordered" evidence="9">
    <location>
        <begin position="281"/>
        <end position="325"/>
    </location>
</feature>
<proteinExistence type="inferred from homology"/>
<reference evidence="12" key="2">
    <citation type="submission" date="2025-09" db="UniProtKB">
        <authorList>
            <consortium name="Ensembl"/>
        </authorList>
    </citation>
    <scope>IDENTIFICATION</scope>
</reference>
<dbReference type="InterPro" id="IPR049048">
    <property type="entry name" value="REST_helical"/>
</dbReference>
<dbReference type="InterPro" id="IPR001005">
    <property type="entry name" value="SANT/Myb"/>
</dbReference>
<evidence type="ECO:0000256" key="5">
    <source>
        <dbReference type="ARBA" id="ARBA00023163"/>
    </source>
</evidence>
<keyword evidence="6" id="KW-0539">Nucleus</keyword>
<dbReference type="PROSITE" id="PS51156">
    <property type="entry name" value="ELM2"/>
    <property type="match status" value="1"/>
</dbReference>
<keyword evidence="13" id="KW-1185">Reference proteome</keyword>
<feature type="compositionally biased region" description="Polar residues" evidence="9">
    <location>
        <begin position="289"/>
        <end position="302"/>
    </location>
</feature>
<sequence length="325" mass="37575">LIISSPGNNLDEYIAIAKEKHGYNMEQALGMLFWHKHNIEKSLADLPNFTPFPDEWTVEDKVLFEQAFSFHGKTFHRIQQMVNYFYIQINQLIFYKTRTKTSVMDRHARKQKREREESEDELEETNGNNPIDIEVDQNKESKKEVPPTETVPQVKKEKHSTQAKNRAKRKPPKGMFLSQEDVEAVSANATAATTVLRQLDMELVSVKRQIQNIKQTNSALKEKLDECNIGMVHPHSIRKYGRDFQAISDVIGNKSVVQVKNFFVNYRRRFNIDEVLQEWEAEHGKEETNGPSNQKPVKSPDNSIKMPEEEDEAPSVLDVRYASAS</sequence>
<dbReference type="InterPro" id="IPR000949">
    <property type="entry name" value="ELM2_dom"/>
</dbReference>
<dbReference type="Pfam" id="PF00249">
    <property type="entry name" value="Myb_DNA-binding"/>
    <property type="match status" value="1"/>
</dbReference>
<dbReference type="Proteomes" id="UP000233080">
    <property type="component" value="Unassembled WGS sequence"/>
</dbReference>
<dbReference type="SUPFAM" id="SSF46689">
    <property type="entry name" value="Homeodomain-like"/>
    <property type="match status" value="2"/>
</dbReference>
<dbReference type="GO" id="GO:0000118">
    <property type="term" value="C:histone deacetylase complex"/>
    <property type="evidence" value="ECO:0007669"/>
    <property type="project" value="TreeGrafter"/>
</dbReference>
<dbReference type="AlphaFoldDB" id="A0A2K5IXN1"/>
<dbReference type="InterPro" id="IPR017884">
    <property type="entry name" value="SANT_dom"/>
</dbReference>
<keyword evidence="2" id="KW-0678">Repressor</keyword>
<feature type="coiled-coil region" evidence="8">
    <location>
        <begin position="196"/>
        <end position="226"/>
    </location>
</feature>
<evidence type="ECO:0000256" key="4">
    <source>
        <dbReference type="ARBA" id="ARBA00023054"/>
    </source>
</evidence>
<feature type="compositionally biased region" description="Basic and acidic residues" evidence="9">
    <location>
        <begin position="136"/>
        <end position="146"/>
    </location>
</feature>
<dbReference type="Ensembl" id="ENSCANT00000044408.1">
    <property type="protein sequence ID" value="ENSCANP00000021433.1"/>
    <property type="gene ID" value="ENSCANG00000034103.1"/>
</dbReference>
<organism evidence="12 13">
    <name type="scientific">Colobus angolensis palliatus</name>
    <name type="common">Peters' Angolan colobus</name>
    <dbReference type="NCBI Taxonomy" id="336983"/>
    <lineage>
        <taxon>Eukaryota</taxon>
        <taxon>Metazoa</taxon>
        <taxon>Chordata</taxon>
        <taxon>Craniata</taxon>
        <taxon>Vertebrata</taxon>
        <taxon>Euteleostomi</taxon>
        <taxon>Mammalia</taxon>
        <taxon>Eutheria</taxon>
        <taxon>Euarchontoglires</taxon>
        <taxon>Primates</taxon>
        <taxon>Haplorrhini</taxon>
        <taxon>Catarrhini</taxon>
        <taxon>Cercopithecidae</taxon>
        <taxon>Colobinae</taxon>
        <taxon>Colobus</taxon>
    </lineage>
</organism>
<evidence type="ECO:0000259" key="10">
    <source>
        <dbReference type="PROSITE" id="PS51156"/>
    </source>
</evidence>
<dbReference type="GO" id="GO:0003714">
    <property type="term" value="F:transcription corepressor activity"/>
    <property type="evidence" value="ECO:0007669"/>
    <property type="project" value="TreeGrafter"/>
</dbReference>